<comment type="caution">
    <text evidence="1">The sequence shown here is derived from an EMBL/GenBank/DDBJ whole genome shotgun (WGS) entry which is preliminary data.</text>
</comment>
<accession>A0A9D3S708</accession>
<reference evidence="1" key="1">
    <citation type="submission" date="2021-01" db="EMBL/GenBank/DDBJ databases">
        <title>A chromosome-scale assembly of European eel, Anguilla anguilla.</title>
        <authorList>
            <person name="Henkel C."/>
            <person name="Jong-Raadsen S.A."/>
            <person name="Dufour S."/>
            <person name="Weltzien F.-A."/>
            <person name="Palstra A.P."/>
            <person name="Pelster B."/>
            <person name="Spaink H.P."/>
            <person name="Van Den Thillart G.E."/>
            <person name="Jansen H."/>
            <person name="Zahm M."/>
            <person name="Klopp C."/>
            <person name="Cedric C."/>
            <person name="Louis A."/>
            <person name="Berthelot C."/>
            <person name="Parey E."/>
            <person name="Roest Crollius H."/>
            <person name="Montfort J."/>
            <person name="Robinson-Rechavi M."/>
            <person name="Bucao C."/>
            <person name="Bouchez O."/>
            <person name="Gislard M."/>
            <person name="Lluch J."/>
            <person name="Milhes M."/>
            <person name="Lampietro C."/>
            <person name="Lopez Roques C."/>
            <person name="Donnadieu C."/>
            <person name="Braasch I."/>
            <person name="Desvignes T."/>
            <person name="Postlethwait J."/>
            <person name="Bobe J."/>
            <person name="Guiguen Y."/>
            <person name="Dirks R."/>
        </authorList>
    </citation>
    <scope>NUCLEOTIDE SEQUENCE</scope>
    <source>
        <strain evidence="1">Tag_6206</strain>
        <tissue evidence="1">Liver</tissue>
    </source>
</reference>
<keyword evidence="2" id="KW-1185">Reference proteome</keyword>
<gene>
    <name evidence="1" type="ORF">ANANG_G00061700</name>
</gene>
<evidence type="ECO:0000313" key="2">
    <source>
        <dbReference type="Proteomes" id="UP001044222"/>
    </source>
</evidence>
<organism evidence="1 2">
    <name type="scientific">Anguilla anguilla</name>
    <name type="common">European freshwater eel</name>
    <name type="synonym">Muraena anguilla</name>
    <dbReference type="NCBI Taxonomy" id="7936"/>
    <lineage>
        <taxon>Eukaryota</taxon>
        <taxon>Metazoa</taxon>
        <taxon>Chordata</taxon>
        <taxon>Craniata</taxon>
        <taxon>Vertebrata</taxon>
        <taxon>Euteleostomi</taxon>
        <taxon>Actinopterygii</taxon>
        <taxon>Neopterygii</taxon>
        <taxon>Teleostei</taxon>
        <taxon>Anguilliformes</taxon>
        <taxon>Anguillidae</taxon>
        <taxon>Anguilla</taxon>
    </lineage>
</organism>
<dbReference type="EMBL" id="JAFIRN010000003">
    <property type="protein sequence ID" value="KAG5852372.1"/>
    <property type="molecule type" value="Genomic_DNA"/>
</dbReference>
<name>A0A9D3S708_ANGAN</name>
<dbReference type="AlphaFoldDB" id="A0A9D3S708"/>
<dbReference type="Proteomes" id="UP001044222">
    <property type="component" value="Unassembled WGS sequence"/>
</dbReference>
<sequence length="81" mass="8731">MISGAAALNSWSAGFYNCESTDEERLNLAEGGSLSQRKDGGLLSSLRSSWVSQVSAVGDLGHFEKSACCHTLHQVWRAKET</sequence>
<protein>
    <submittedName>
        <fullName evidence="1">Uncharacterized protein</fullName>
    </submittedName>
</protein>
<proteinExistence type="predicted"/>
<evidence type="ECO:0000313" key="1">
    <source>
        <dbReference type="EMBL" id="KAG5852372.1"/>
    </source>
</evidence>